<sequence>MDAILSLQDLSVAAGNVGDAGQLEQNAAISSLSFFCL</sequence>
<gene>
    <name evidence="1" type="ORF">G9444_5882</name>
</gene>
<reference evidence="1 2" key="1">
    <citation type="submission" date="2020-03" db="EMBL/GenBank/DDBJ databases">
        <title>Screen low temperature-resistant strains for efficient degradation of petroleum hydrocarbons under the low temperature.</title>
        <authorList>
            <person name="Wang Y."/>
            <person name="Chen J."/>
        </authorList>
    </citation>
    <scope>NUCLEOTIDE SEQUENCE [LARGE SCALE GENOMIC DNA]</scope>
    <source>
        <strain evidence="1 2">KB1</strain>
    </source>
</reference>
<proteinExistence type="predicted"/>
<accession>A0A1F2Q2T7</accession>
<dbReference type="Proteomes" id="UP000502345">
    <property type="component" value="Chromosome"/>
</dbReference>
<dbReference type="AlphaFoldDB" id="A0A1F2Q2T7"/>
<organism evidence="1 2">
    <name type="scientific">Rhodococcus erythropolis</name>
    <name type="common">Arthrobacter picolinophilus</name>
    <dbReference type="NCBI Taxonomy" id="1833"/>
    <lineage>
        <taxon>Bacteria</taxon>
        <taxon>Bacillati</taxon>
        <taxon>Actinomycetota</taxon>
        <taxon>Actinomycetes</taxon>
        <taxon>Mycobacteriales</taxon>
        <taxon>Nocardiaceae</taxon>
        <taxon>Rhodococcus</taxon>
        <taxon>Rhodococcus erythropolis group</taxon>
    </lineage>
</organism>
<dbReference type="EMBL" id="CP050124">
    <property type="protein sequence ID" value="QIP43125.1"/>
    <property type="molecule type" value="Genomic_DNA"/>
</dbReference>
<name>A0A1F2Q2T7_RHOER</name>
<evidence type="ECO:0000313" key="2">
    <source>
        <dbReference type="Proteomes" id="UP000502345"/>
    </source>
</evidence>
<evidence type="ECO:0000313" key="1">
    <source>
        <dbReference type="EMBL" id="QIP43125.1"/>
    </source>
</evidence>
<protein>
    <submittedName>
        <fullName evidence="1">Uncharacterized protein</fullName>
    </submittedName>
</protein>